<accession>A0AAC9IW61</accession>
<evidence type="ECO:0000313" key="12">
    <source>
        <dbReference type="Proteomes" id="UP000182945"/>
    </source>
</evidence>
<evidence type="ECO:0000256" key="6">
    <source>
        <dbReference type="ARBA" id="ARBA00022898"/>
    </source>
</evidence>
<reference evidence="11 12" key="1">
    <citation type="submission" date="2016-11" db="EMBL/GenBank/DDBJ databases">
        <title>Complete genome sequencing of Virgibacillus halodenitrificans PDB-F2.</title>
        <authorList>
            <person name="Sun Z."/>
            <person name="Zhou Y."/>
            <person name="Li H."/>
        </authorList>
    </citation>
    <scope>NUCLEOTIDE SEQUENCE [LARGE SCALE GENOMIC DNA]</scope>
    <source>
        <strain evidence="11 12">PDB-F2</strain>
    </source>
</reference>
<feature type="domain" description="Aminotransferase class I/classII large" evidence="10">
    <location>
        <begin position="25"/>
        <end position="347"/>
    </location>
</feature>
<dbReference type="GO" id="GO:0030170">
    <property type="term" value="F:pyridoxal phosphate binding"/>
    <property type="evidence" value="ECO:0007669"/>
    <property type="project" value="InterPro"/>
</dbReference>
<keyword evidence="7 9" id="KW-0368">Histidine biosynthesis</keyword>
<dbReference type="InterPro" id="IPR015421">
    <property type="entry name" value="PyrdxlP-dep_Trfase_major"/>
</dbReference>
<dbReference type="PANTHER" id="PTHR43643">
    <property type="entry name" value="HISTIDINOL-PHOSPHATE AMINOTRANSFERASE 2"/>
    <property type="match status" value="1"/>
</dbReference>
<dbReference type="GO" id="GO:0000105">
    <property type="term" value="P:L-histidine biosynthetic process"/>
    <property type="evidence" value="ECO:0007669"/>
    <property type="project" value="UniProtKB-UniRule"/>
</dbReference>
<dbReference type="AlphaFoldDB" id="A0AAC9IW61"/>
<sequence>MSKFWSEAVKRSSPYVPGEQMNVSNLIKLNTNENPYPPSQQVKEAIQSEIDTNLQLYPSPTVDDLREELATTYQLNKDQVFVGNGSDEVLAFSYMAFFDPGRIIRFPAVSYSFYPVYAKLFDIPYEKVALNRDFTLPVGKFFQADGGVIFPNPNAPTSIYLDLQAIREILDNNPDCVVIIDEAYIDFASASAVSLINTYENLLVIQTFSKSRSLAGLRVGFALGNKQLIEGLNRIKDSFNSYTIDRLAIAGAKAALKDTTYFDYTITKIKQTREWVTSEMKKRGFCVLPSSANFIFVTHYKEAAEDLYKWFKENGILIRYFQSPGIDNYLRITIGTDEQMRAFFEKLDYILEKKNSKEASANN</sequence>
<keyword evidence="5 9" id="KW-0808">Transferase</keyword>
<dbReference type="GeneID" id="71513139"/>
<evidence type="ECO:0000256" key="2">
    <source>
        <dbReference type="ARBA" id="ARBA00005011"/>
    </source>
</evidence>
<proteinExistence type="inferred from homology"/>
<dbReference type="CDD" id="cd00609">
    <property type="entry name" value="AAT_like"/>
    <property type="match status" value="1"/>
</dbReference>
<comment type="cofactor">
    <cofactor evidence="1 9">
        <name>pyridoxal 5'-phosphate</name>
        <dbReference type="ChEBI" id="CHEBI:597326"/>
    </cofactor>
</comment>
<evidence type="ECO:0000256" key="7">
    <source>
        <dbReference type="ARBA" id="ARBA00023102"/>
    </source>
</evidence>
<dbReference type="InterPro" id="IPR015422">
    <property type="entry name" value="PyrdxlP-dep_Trfase_small"/>
</dbReference>
<dbReference type="InterPro" id="IPR005861">
    <property type="entry name" value="HisP_aminotrans"/>
</dbReference>
<comment type="similarity">
    <text evidence="9">Belongs to the class-II pyridoxal-phosphate-dependent aminotransferase family. Histidinol-phosphate aminotransferase subfamily.</text>
</comment>
<dbReference type="PROSITE" id="PS00599">
    <property type="entry name" value="AA_TRANSFER_CLASS_2"/>
    <property type="match status" value="1"/>
</dbReference>
<dbReference type="PANTHER" id="PTHR43643:SF3">
    <property type="entry name" value="HISTIDINOL-PHOSPHATE AMINOTRANSFERASE"/>
    <property type="match status" value="1"/>
</dbReference>
<dbReference type="HAMAP" id="MF_01023">
    <property type="entry name" value="HisC_aminotrans_2"/>
    <property type="match status" value="1"/>
</dbReference>
<dbReference type="InterPro" id="IPR004839">
    <property type="entry name" value="Aminotransferase_I/II_large"/>
</dbReference>
<dbReference type="Gene3D" id="3.90.1150.10">
    <property type="entry name" value="Aspartate Aminotransferase, domain 1"/>
    <property type="match status" value="1"/>
</dbReference>
<keyword evidence="4 9" id="KW-0032">Aminotransferase</keyword>
<dbReference type="EC" id="2.6.1.9" evidence="9"/>
<name>A0AAC9IW61_VIRHA</name>
<comment type="subunit">
    <text evidence="3 9">Homodimer.</text>
</comment>
<dbReference type="RefSeq" id="WP_060681849.1">
    <property type="nucleotide sequence ID" value="NZ_CP017962.1"/>
</dbReference>
<keyword evidence="9" id="KW-0028">Amino-acid biosynthesis</keyword>
<dbReference type="InterPro" id="IPR050106">
    <property type="entry name" value="HistidinolP_aminotransfase"/>
</dbReference>
<feature type="modified residue" description="N6-(pyridoxal phosphate)lysine" evidence="9">
    <location>
        <position position="210"/>
    </location>
</feature>
<protein>
    <recommendedName>
        <fullName evidence="9">Histidinol-phosphate aminotransferase</fullName>
        <ecNumber evidence="9">2.6.1.9</ecNumber>
    </recommendedName>
    <alternativeName>
        <fullName evidence="9">Imidazole acetol-phosphate transaminase</fullName>
    </alternativeName>
</protein>
<organism evidence="11 12">
    <name type="scientific">Virgibacillus halodenitrificans</name>
    <name type="common">Bacillus halodenitrificans</name>
    <dbReference type="NCBI Taxonomy" id="1482"/>
    <lineage>
        <taxon>Bacteria</taxon>
        <taxon>Bacillati</taxon>
        <taxon>Bacillota</taxon>
        <taxon>Bacilli</taxon>
        <taxon>Bacillales</taxon>
        <taxon>Bacillaceae</taxon>
        <taxon>Virgibacillus</taxon>
    </lineage>
</organism>
<evidence type="ECO:0000256" key="9">
    <source>
        <dbReference type="HAMAP-Rule" id="MF_01023"/>
    </source>
</evidence>
<dbReference type="GO" id="GO:0004400">
    <property type="term" value="F:histidinol-phosphate transaminase activity"/>
    <property type="evidence" value="ECO:0007669"/>
    <property type="project" value="UniProtKB-UniRule"/>
</dbReference>
<dbReference type="Gene3D" id="3.40.640.10">
    <property type="entry name" value="Type I PLP-dependent aspartate aminotransferase-like (Major domain)"/>
    <property type="match status" value="1"/>
</dbReference>
<dbReference type="SUPFAM" id="SSF53383">
    <property type="entry name" value="PLP-dependent transferases"/>
    <property type="match status" value="1"/>
</dbReference>
<evidence type="ECO:0000313" key="11">
    <source>
        <dbReference type="EMBL" id="APC47027.1"/>
    </source>
</evidence>
<dbReference type="InterPro" id="IPR001917">
    <property type="entry name" value="Aminotrans_II_pyridoxalP_BS"/>
</dbReference>
<evidence type="ECO:0000256" key="3">
    <source>
        <dbReference type="ARBA" id="ARBA00011738"/>
    </source>
</evidence>
<comment type="pathway">
    <text evidence="2 9">Amino-acid biosynthesis; L-histidine biosynthesis; L-histidine from 5-phospho-alpha-D-ribose 1-diphosphate: step 7/9.</text>
</comment>
<dbReference type="KEGG" id="vhl:BME96_01935"/>
<dbReference type="EMBL" id="CP017962">
    <property type="protein sequence ID" value="APC47027.1"/>
    <property type="molecule type" value="Genomic_DNA"/>
</dbReference>
<comment type="catalytic activity">
    <reaction evidence="8 9">
        <text>L-histidinol phosphate + 2-oxoglutarate = 3-(imidazol-4-yl)-2-oxopropyl phosphate + L-glutamate</text>
        <dbReference type="Rhea" id="RHEA:23744"/>
        <dbReference type="ChEBI" id="CHEBI:16810"/>
        <dbReference type="ChEBI" id="CHEBI:29985"/>
        <dbReference type="ChEBI" id="CHEBI:57766"/>
        <dbReference type="ChEBI" id="CHEBI:57980"/>
        <dbReference type="EC" id="2.6.1.9"/>
    </reaction>
</comment>
<dbReference type="Proteomes" id="UP000182945">
    <property type="component" value="Chromosome"/>
</dbReference>
<gene>
    <name evidence="9" type="primary">hisC</name>
    <name evidence="11" type="ORF">BME96_01935</name>
</gene>
<evidence type="ECO:0000256" key="1">
    <source>
        <dbReference type="ARBA" id="ARBA00001933"/>
    </source>
</evidence>
<evidence type="ECO:0000259" key="10">
    <source>
        <dbReference type="Pfam" id="PF00155"/>
    </source>
</evidence>
<evidence type="ECO:0000256" key="5">
    <source>
        <dbReference type="ARBA" id="ARBA00022679"/>
    </source>
</evidence>
<evidence type="ECO:0000256" key="8">
    <source>
        <dbReference type="ARBA" id="ARBA00047481"/>
    </source>
</evidence>
<keyword evidence="6 9" id="KW-0663">Pyridoxal phosphate</keyword>
<dbReference type="InterPro" id="IPR015424">
    <property type="entry name" value="PyrdxlP-dep_Trfase"/>
</dbReference>
<dbReference type="NCBIfam" id="TIGR01141">
    <property type="entry name" value="hisC"/>
    <property type="match status" value="1"/>
</dbReference>
<dbReference type="Pfam" id="PF00155">
    <property type="entry name" value="Aminotran_1_2"/>
    <property type="match status" value="1"/>
</dbReference>
<evidence type="ECO:0000256" key="4">
    <source>
        <dbReference type="ARBA" id="ARBA00022576"/>
    </source>
</evidence>